<dbReference type="KEGG" id="haq:DU484_01530"/>
<gene>
    <name evidence="2" type="ORF">DU484_01530</name>
</gene>
<evidence type="ECO:0000313" key="2">
    <source>
        <dbReference type="EMBL" id="AXG11704.1"/>
    </source>
</evidence>
<feature type="transmembrane region" description="Helical" evidence="1">
    <location>
        <begin position="113"/>
        <end position="131"/>
    </location>
</feature>
<protein>
    <submittedName>
        <fullName evidence="2">Uncharacterized protein</fullName>
    </submittedName>
</protein>
<name>A0A345EHN2_9EURY</name>
<dbReference type="RefSeq" id="WP_114606690.1">
    <property type="nucleotide sequence ID" value="NZ_CP031148.1"/>
</dbReference>
<dbReference type="EMBL" id="CP031148">
    <property type="protein sequence ID" value="AXG11704.1"/>
    <property type="molecule type" value="Genomic_DNA"/>
</dbReference>
<proteinExistence type="predicted"/>
<dbReference type="GeneID" id="37285618"/>
<accession>A0A345EHN2</accession>
<dbReference type="InterPro" id="IPR058336">
    <property type="entry name" value="VP3-like_halobact-type"/>
</dbReference>
<evidence type="ECO:0000313" key="3">
    <source>
        <dbReference type="Proteomes" id="UP000252985"/>
    </source>
</evidence>
<keyword evidence="1" id="KW-1133">Transmembrane helix</keyword>
<keyword evidence="1" id="KW-0472">Membrane</keyword>
<feature type="transmembrane region" description="Helical" evidence="1">
    <location>
        <begin position="21"/>
        <end position="46"/>
    </location>
</feature>
<feature type="transmembrane region" description="Helical" evidence="1">
    <location>
        <begin position="52"/>
        <end position="70"/>
    </location>
</feature>
<dbReference type="Proteomes" id="UP000252985">
    <property type="component" value="Chromosome"/>
</dbReference>
<evidence type="ECO:0000256" key="1">
    <source>
        <dbReference type="SAM" id="Phobius"/>
    </source>
</evidence>
<reference evidence="2 3" key="1">
    <citation type="submission" date="2018-07" db="EMBL/GenBank/DDBJ databases">
        <title>Genome sequences of Haloplanus sp. CBA1112.</title>
        <authorList>
            <person name="Kim Y.B."/>
            <person name="Roh S.W."/>
        </authorList>
    </citation>
    <scope>NUCLEOTIDE SEQUENCE [LARGE SCALE GENOMIC DNA]</scope>
    <source>
        <strain evidence="2 3">CBA1112</strain>
    </source>
</reference>
<dbReference type="Pfam" id="PF26064">
    <property type="entry name" value="DUF8023"/>
    <property type="match status" value="1"/>
</dbReference>
<keyword evidence="1" id="KW-0812">Transmembrane</keyword>
<sequence length="132" mass="14523">MNHSSPSELVSNYANIRTIPAMLSVVFAVASLYQFGGIATVELVWLSNYTLTTEHAAIASLATYVVALLSSETKSFEYYETWEQLMIGLGFAVILGDYLTTEVTDLLMQLGDPLGYQIAFVVTILAWTVTVR</sequence>
<organism evidence="2 3">
    <name type="scientific">Haloplanus rubicundus</name>
    <dbReference type="NCBI Taxonomy" id="1547898"/>
    <lineage>
        <taxon>Archaea</taxon>
        <taxon>Methanobacteriati</taxon>
        <taxon>Methanobacteriota</taxon>
        <taxon>Stenosarchaea group</taxon>
        <taxon>Halobacteria</taxon>
        <taxon>Halobacteriales</taxon>
        <taxon>Haloferacaceae</taxon>
        <taxon>Haloplanus</taxon>
    </lineage>
</organism>
<dbReference type="AlphaFoldDB" id="A0A345EHN2"/>
<feature type="transmembrane region" description="Helical" evidence="1">
    <location>
        <begin position="82"/>
        <end position="101"/>
    </location>
</feature>